<organism evidence="3 4">
    <name type="scientific">Lacinutrix venerupis</name>
    <dbReference type="NCBI Taxonomy" id="1486034"/>
    <lineage>
        <taxon>Bacteria</taxon>
        <taxon>Pseudomonadati</taxon>
        <taxon>Bacteroidota</taxon>
        <taxon>Flavobacteriia</taxon>
        <taxon>Flavobacteriales</taxon>
        <taxon>Flavobacteriaceae</taxon>
        <taxon>Lacinutrix</taxon>
    </lineage>
</organism>
<dbReference type="AlphaFoldDB" id="A0AAC9LM68"/>
<evidence type="ECO:0000313" key="4">
    <source>
        <dbReference type="Proteomes" id="UP000187506"/>
    </source>
</evidence>
<dbReference type="EMBL" id="CP019352">
    <property type="protein sequence ID" value="APX99906.1"/>
    <property type="molecule type" value="Genomic_DNA"/>
</dbReference>
<dbReference type="PROSITE" id="PS51257">
    <property type="entry name" value="PROKAR_LIPOPROTEIN"/>
    <property type="match status" value="1"/>
</dbReference>
<comment type="similarity">
    <text evidence="1">Belongs to the Cu-Zn superoxide dismutase family.</text>
</comment>
<evidence type="ECO:0000256" key="1">
    <source>
        <dbReference type="ARBA" id="ARBA00010457"/>
    </source>
</evidence>
<keyword evidence="2" id="KW-0732">Signal</keyword>
<evidence type="ECO:0000313" key="3">
    <source>
        <dbReference type="EMBL" id="APX99906.1"/>
    </source>
</evidence>
<accession>A0AAC9LM68</accession>
<dbReference type="GO" id="GO:0046872">
    <property type="term" value="F:metal ion binding"/>
    <property type="evidence" value="ECO:0007669"/>
    <property type="project" value="InterPro"/>
</dbReference>
<dbReference type="InterPro" id="IPR036423">
    <property type="entry name" value="SOD-like_Cu/Zn_dom_sf"/>
</dbReference>
<evidence type="ECO:0008006" key="5">
    <source>
        <dbReference type="Google" id="ProtNLM"/>
    </source>
</evidence>
<dbReference type="RefSeq" id="WP_076732649.1">
    <property type="nucleotide sequence ID" value="NZ_CP019352.1"/>
</dbReference>
<evidence type="ECO:0000256" key="2">
    <source>
        <dbReference type="SAM" id="SignalP"/>
    </source>
</evidence>
<dbReference type="KEGG" id="lvn:BWR22_06150"/>
<dbReference type="GO" id="GO:0006801">
    <property type="term" value="P:superoxide metabolic process"/>
    <property type="evidence" value="ECO:0007669"/>
    <property type="project" value="InterPro"/>
</dbReference>
<feature type="chain" id="PRO_5042062198" description="DUF4382 domain-containing protein" evidence="2">
    <location>
        <begin position="24"/>
        <end position="275"/>
    </location>
</feature>
<reference evidence="3 4" key="1">
    <citation type="submission" date="2017-01" db="EMBL/GenBank/DDBJ databases">
        <title>Complete genome of Lacinutrix venerupis DOK2-8 isolated from seawater in Dokdo.</title>
        <authorList>
            <person name="Chi W.-J."/>
            <person name="Kim J.H."/>
        </authorList>
    </citation>
    <scope>NUCLEOTIDE SEQUENCE [LARGE SCALE GENOMIC DNA]</scope>
    <source>
        <strain evidence="3 4">DOK2-8</strain>
    </source>
</reference>
<dbReference type="SUPFAM" id="SSF49329">
    <property type="entry name" value="Cu,Zn superoxide dismutase-like"/>
    <property type="match status" value="2"/>
</dbReference>
<gene>
    <name evidence="3" type="ORF">BWR22_06150</name>
</gene>
<name>A0AAC9LM68_9FLAO</name>
<proteinExistence type="inferred from homology"/>
<sequence length="275" mass="29577">MKTLFKFLILLPLVLISSCRSDDAETDQVLELASKSYVLTMVDNSGISGTARIIRNSNFTLSIELNLNGTSNNDFHSAFLYMDNVANNGEEVALTLDTVVGETGRSVTVFTALDDGTPISYDALLNFDGHIEVKSNDVNLNTPVANADIGQNELTANQITYTLEERDLTDCFGDITFKERKNGEALAVFNLTGTPSGGEHPAFIRSGDMATASGVNIFTFNLINGTTGSSDTNVEELNDGTPFLYNDVLTVDGYIDVELSTSNTLLISQGNIGAN</sequence>
<protein>
    <recommendedName>
        <fullName evidence="5">DUF4382 domain-containing protein</fullName>
    </recommendedName>
</protein>
<feature type="signal peptide" evidence="2">
    <location>
        <begin position="1"/>
        <end position="23"/>
    </location>
</feature>
<keyword evidence="4" id="KW-1185">Reference proteome</keyword>
<dbReference type="Proteomes" id="UP000187506">
    <property type="component" value="Chromosome"/>
</dbReference>